<accession>A0A1Y2H4N1</accession>
<reference evidence="2 3" key="1">
    <citation type="submission" date="2016-07" db="EMBL/GenBank/DDBJ databases">
        <title>Pervasive Adenine N6-methylation of Active Genes in Fungi.</title>
        <authorList>
            <consortium name="DOE Joint Genome Institute"/>
            <person name="Mondo S.J."/>
            <person name="Dannebaum R.O."/>
            <person name="Kuo R.C."/>
            <person name="Labutti K."/>
            <person name="Haridas S."/>
            <person name="Kuo A."/>
            <person name="Salamov A."/>
            <person name="Ahrendt S.R."/>
            <person name="Lipzen A."/>
            <person name="Sullivan W."/>
            <person name="Andreopoulos W.B."/>
            <person name="Clum A."/>
            <person name="Lindquist E."/>
            <person name="Daum C."/>
            <person name="Ramamoorthy G.K."/>
            <person name="Gryganskyi A."/>
            <person name="Culley D."/>
            <person name="Magnuson J.K."/>
            <person name="James T.Y."/>
            <person name="O'Malley M.A."/>
            <person name="Stajich J.E."/>
            <person name="Spatafora J.W."/>
            <person name="Visel A."/>
            <person name="Grigoriev I.V."/>
        </authorList>
    </citation>
    <scope>NUCLEOTIDE SEQUENCE [LARGE SCALE GENOMIC DNA]</scope>
    <source>
        <strain evidence="2 3">PL171</strain>
    </source>
</reference>
<proteinExistence type="predicted"/>
<evidence type="ECO:0000256" key="1">
    <source>
        <dbReference type="SAM" id="MobiDB-lite"/>
    </source>
</evidence>
<evidence type="ECO:0000313" key="3">
    <source>
        <dbReference type="Proteomes" id="UP000193411"/>
    </source>
</evidence>
<gene>
    <name evidence="2" type="ORF">BCR44DRAFT_38188</name>
</gene>
<protein>
    <submittedName>
        <fullName evidence="2">Uncharacterized protein</fullName>
    </submittedName>
</protein>
<feature type="region of interest" description="Disordered" evidence="1">
    <location>
        <begin position="36"/>
        <end position="59"/>
    </location>
</feature>
<sequence length="104" mass="11696">MYLVTQPRTGEGQSRCQQCERIRWAKSKHPAFRAGYRETYRPGGRAGPDASRTSGWRESGTVWDPVKTGRLLGKMGVECGDEDWAQIKNTAQLRCICESIGCCR</sequence>
<comment type="caution">
    <text evidence="2">The sequence shown here is derived from an EMBL/GenBank/DDBJ whole genome shotgun (WGS) entry which is preliminary data.</text>
</comment>
<dbReference type="EMBL" id="MCFL01000167">
    <property type="protein sequence ID" value="ORZ29485.1"/>
    <property type="molecule type" value="Genomic_DNA"/>
</dbReference>
<organism evidence="2 3">
    <name type="scientific">Catenaria anguillulae PL171</name>
    <dbReference type="NCBI Taxonomy" id="765915"/>
    <lineage>
        <taxon>Eukaryota</taxon>
        <taxon>Fungi</taxon>
        <taxon>Fungi incertae sedis</taxon>
        <taxon>Blastocladiomycota</taxon>
        <taxon>Blastocladiomycetes</taxon>
        <taxon>Blastocladiales</taxon>
        <taxon>Catenariaceae</taxon>
        <taxon>Catenaria</taxon>
    </lineage>
</organism>
<dbReference type="Proteomes" id="UP000193411">
    <property type="component" value="Unassembled WGS sequence"/>
</dbReference>
<dbReference type="AlphaFoldDB" id="A0A1Y2H4N1"/>
<evidence type="ECO:0000313" key="2">
    <source>
        <dbReference type="EMBL" id="ORZ29485.1"/>
    </source>
</evidence>
<keyword evidence="3" id="KW-1185">Reference proteome</keyword>
<name>A0A1Y2H4N1_9FUNG</name>